<reference evidence="1 2" key="1">
    <citation type="submission" date="2013-05" db="EMBL/GenBank/DDBJ databases">
        <title>Genome assembly of Chondromyces apiculatus DSM 436.</title>
        <authorList>
            <person name="Sharma G."/>
            <person name="Khatri I."/>
            <person name="Kaur C."/>
            <person name="Mayilraj S."/>
            <person name="Subramanian S."/>
        </authorList>
    </citation>
    <scope>NUCLEOTIDE SEQUENCE [LARGE SCALE GENOMIC DNA]</scope>
    <source>
        <strain evidence="1 2">DSM 436</strain>
    </source>
</reference>
<organism evidence="1 2">
    <name type="scientific">Chondromyces apiculatus DSM 436</name>
    <dbReference type="NCBI Taxonomy" id="1192034"/>
    <lineage>
        <taxon>Bacteria</taxon>
        <taxon>Pseudomonadati</taxon>
        <taxon>Myxococcota</taxon>
        <taxon>Polyangia</taxon>
        <taxon>Polyangiales</taxon>
        <taxon>Polyangiaceae</taxon>
        <taxon>Chondromyces</taxon>
    </lineage>
</organism>
<dbReference type="AlphaFoldDB" id="A0A017T0T2"/>
<gene>
    <name evidence="1" type="ORF">CAP_7087</name>
</gene>
<dbReference type="OrthoDB" id="9815163at2"/>
<keyword evidence="2" id="KW-1185">Reference proteome</keyword>
<protein>
    <submittedName>
        <fullName evidence="1">Uncharacterized protein</fullName>
    </submittedName>
</protein>
<dbReference type="EMBL" id="ASRX01000060">
    <property type="protein sequence ID" value="EYF02465.1"/>
    <property type="molecule type" value="Genomic_DNA"/>
</dbReference>
<dbReference type="Proteomes" id="UP000019678">
    <property type="component" value="Unassembled WGS sequence"/>
</dbReference>
<dbReference type="STRING" id="1192034.CAP_7087"/>
<dbReference type="PANTHER" id="PTHR43058:SF1">
    <property type="entry name" value="DUF427 DOMAIN-CONTAINING PROTEIN"/>
    <property type="match status" value="1"/>
</dbReference>
<accession>A0A017T0T2</accession>
<evidence type="ECO:0000313" key="2">
    <source>
        <dbReference type="Proteomes" id="UP000019678"/>
    </source>
</evidence>
<sequence>MARPPEPTPTFAALRDHLAVYAGPMDAVWLDDERVTPQPGGFYGGWITAELIGPFKGGPGTLGW</sequence>
<name>A0A017T0T2_9BACT</name>
<proteinExistence type="predicted"/>
<evidence type="ECO:0000313" key="1">
    <source>
        <dbReference type="EMBL" id="EYF02465.1"/>
    </source>
</evidence>
<dbReference type="eggNOG" id="COG2343">
    <property type="taxonomic scope" value="Bacteria"/>
</dbReference>
<dbReference type="PANTHER" id="PTHR43058">
    <property type="entry name" value="SLR0655 PROTEIN"/>
    <property type="match status" value="1"/>
</dbReference>
<comment type="caution">
    <text evidence="1">The sequence shown here is derived from an EMBL/GenBank/DDBJ whole genome shotgun (WGS) entry which is preliminary data.</text>
</comment>